<evidence type="ECO:0000313" key="2">
    <source>
        <dbReference type="EMBL" id="SUX19739.1"/>
    </source>
</evidence>
<gene>
    <name evidence="2" type="ORF">NCTC13294_00586</name>
</gene>
<dbReference type="EMBL" id="UFUW01000001">
    <property type="protein sequence ID" value="SUX19739.1"/>
    <property type="molecule type" value="Genomic_DNA"/>
</dbReference>
<keyword evidence="3" id="KW-1185">Reference proteome</keyword>
<name>A0A381E1Q0_9GAMM</name>
<accession>A0A381E1Q0</accession>
<reference evidence="2 3" key="1">
    <citation type="submission" date="2018-06" db="EMBL/GenBank/DDBJ databases">
        <authorList>
            <consortium name="Pathogen Informatics"/>
            <person name="Doyle S."/>
        </authorList>
    </citation>
    <scope>NUCLEOTIDE SEQUENCE [LARGE SCALE GENOMIC DNA]</scope>
    <source>
        <strain evidence="2 3">NCTC13294</strain>
    </source>
</reference>
<organism evidence="2 3">
    <name type="scientific">Cardiobacterium valvarum</name>
    <dbReference type="NCBI Taxonomy" id="194702"/>
    <lineage>
        <taxon>Bacteria</taxon>
        <taxon>Pseudomonadati</taxon>
        <taxon>Pseudomonadota</taxon>
        <taxon>Gammaproteobacteria</taxon>
        <taxon>Cardiobacteriales</taxon>
        <taxon>Cardiobacteriaceae</taxon>
        <taxon>Cardiobacterium</taxon>
    </lineage>
</organism>
<dbReference type="AlphaFoldDB" id="A0A381E1Q0"/>
<dbReference type="RefSeq" id="WP_115610852.1">
    <property type="nucleotide sequence ID" value="NZ_JBHLZC010000001.1"/>
</dbReference>
<protein>
    <recommendedName>
        <fullName evidence="1">Beta-ketoacyl synthase-like N-terminal domain-containing protein</fullName>
    </recommendedName>
</protein>
<proteinExistence type="predicted"/>
<dbReference type="OrthoDB" id="9798676at2"/>
<sequence length="237" mass="26101">MAYSFRLIAWHAVAPRLHTPADWQQWAEHPESLADLPERAPDLTHIPALQRRRLAPAARLMTAALQPLAAYGSAPLIYISHDGEINRSFALWDELIRADTISPLSFGLSVHNALPGQYAILHDDTSEQTALCAREACLETAVIEACATLADGAPQVRLAVVENPPDAAHPLAGSAPFPFALALLIAPGDSHRLRRETADDTDCGKYWTALDWIRAEIRHDAAQTVTCRGICWQWEHL</sequence>
<dbReference type="Proteomes" id="UP000254572">
    <property type="component" value="Unassembled WGS sequence"/>
</dbReference>
<evidence type="ECO:0000313" key="3">
    <source>
        <dbReference type="Proteomes" id="UP000254572"/>
    </source>
</evidence>
<feature type="domain" description="Beta-ketoacyl synthase-like N-terminal" evidence="1">
    <location>
        <begin position="23"/>
        <end position="235"/>
    </location>
</feature>
<dbReference type="InterPro" id="IPR014030">
    <property type="entry name" value="Ketoacyl_synth_N"/>
</dbReference>
<dbReference type="Pfam" id="PF13723">
    <property type="entry name" value="Ketoacyl-synt_2"/>
    <property type="match status" value="1"/>
</dbReference>
<evidence type="ECO:0000259" key="1">
    <source>
        <dbReference type="Pfam" id="PF13723"/>
    </source>
</evidence>